<dbReference type="PANTHER" id="PTHR24221">
    <property type="entry name" value="ATP-BINDING CASSETTE SUB-FAMILY B"/>
    <property type="match status" value="1"/>
</dbReference>
<dbReference type="PROSITE" id="PS50929">
    <property type="entry name" value="ABC_TM1F"/>
    <property type="match status" value="1"/>
</dbReference>
<dbReference type="InterPro" id="IPR027417">
    <property type="entry name" value="P-loop_NTPase"/>
</dbReference>
<gene>
    <name evidence="11" type="ORF">ABVQ20_39135</name>
</gene>
<feature type="transmembrane region" description="Helical" evidence="8">
    <location>
        <begin position="77"/>
        <end position="103"/>
    </location>
</feature>
<evidence type="ECO:0000256" key="2">
    <source>
        <dbReference type="ARBA" id="ARBA00005417"/>
    </source>
</evidence>
<feature type="domain" description="ABC transporter" evidence="9">
    <location>
        <begin position="359"/>
        <end position="594"/>
    </location>
</feature>
<dbReference type="InterPro" id="IPR017871">
    <property type="entry name" value="ABC_transporter-like_CS"/>
</dbReference>
<proteinExistence type="inferred from homology"/>
<evidence type="ECO:0000256" key="6">
    <source>
        <dbReference type="ARBA" id="ARBA00022989"/>
    </source>
</evidence>
<dbReference type="InterPro" id="IPR003439">
    <property type="entry name" value="ABC_transporter-like_ATP-bd"/>
</dbReference>
<dbReference type="Gene3D" id="3.40.50.300">
    <property type="entry name" value="P-loop containing nucleotide triphosphate hydrolases"/>
    <property type="match status" value="1"/>
</dbReference>
<feature type="transmembrane region" description="Helical" evidence="8">
    <location>
        <begin position="159"/>
        <end position="178"/>
    </location>
</feature>
<name>A0ABV2DTZ2_9HYPH</name>
<dbReference type="GO" id="GO:0005524">
    <property type="term" value="F:ATP binding"/>
    <property type="evidence" value="ECO:0007669"/>
    <property type="project" value="UniProtKB-KW"/>
</dbReference>
<dbReference type="PANTHER" id="PTHR24221:SF654">
    <property type="entry name" value="ATP-BINDING CASSETTE SUB-FAMILY B MEMBER 6"/>
    <property type="match status" value="1"/>
</dbReference>
<comment type="subcellular location">
    <subcellularLocation>
        <location evidence="1">Cell membrane</location>
        <topology evidence="1">Multi-pass membrane protein</topology>
    </subcellularLocation>
</comment>
<evidence type="ECO:0000256" key="5">
    <source>
        <dbReference type="ARBA" id="ARBA00022840"/>
    </source>
</evidence>
<dbReference type="Pfam" id="PF00664">
    <property type="entry name" value="ABC_membrane"/>
    <property type="match status" value="1"/>
</dbReference>
<dbReference type="EMBL" id="JBEWSZ010000016">
    <property type="protein sequence ID" value="MET2832933.1"/>
    <property type="molecule type" value="Genomic_DNA"/>
</dbReference>
<keyword evidence="12" id="KW-1185">Reference proteome</keyword>
<protein>
    <submittedName>
        <fullName evidence="11">ABC transporter ATP-binding protein</fullName>
    </submittedName>
</protein>
<dbReference type="CDD" id="cd07346">
    <property type="entry name" value="ABC_6TM_exporters"/>
    <property type="match status" value="1"/>
</dbReference>
<evidence type="ECO:0000259" key="9">
    <source>
        <dbReference type="PROSITE" id="PS50893"/>
    </source>
</evidence>
<accession>A0ABV2DTZ2</accession>
<dbReference type="PROSITE" id="PS50893">
    <property type="entry name" value="ABC_TRANSPORTER_2"/>
    <property type="match status" value="1"/>
</dbReference>
<dbReference type="InterPro" id="IPR003593">
    <property type="entry name" value="AAA+_ATPase"/>
</dbReference>
<sequence length="608" mass="66266">MATYHGRVRDAFRENGAFRDVLAFTAHQWSSQPARLGIIMTAVLAATLADLLTPLYMGLLVDAVAGGASAEQTAWDVALSAFFTLMALALAALVMRQVAYIGIIDLTLKMMPNIASDTFRRVQRLSADWHANSFSGSTVRKITRGTSALGLLNDTILDALFPSLIMLIGSTVLLGWYWPVMGLMTACGSLVYIGLPIALSLGYVAPAASLANRWDTKLGGALADAISCNAVVKGFGAEQREEERLAKVIAKWRHRTRRTWVRGTINGTVQGITLLALRAAAIGYSLLLWSDGQATPGDIAFVLTSFFVLQGYLRDVGMHVRNVQRSVNDMEELVEIQNQPLDVADRPEAKPIRITKGRIQFENVHFHYSNHPLPLYSDLSVSIMAGERVGLVGPSGSGKTTFVKLIQRLYDVNGGRILIDGQDISKGTQASLRSQIATVQQEPILFHRSLAENIAYGRPGASHAEIEEAAKLASAHEFIARLPKGYGTLVGERGMKLSGGERQRVAIARAFLVNAPILILDEATSSLDSESEALIQKAMERLMAGRTTLVIAHRLATVRALDRLLVFDRSRIVEEGDHGTLIRLDGGIYRRLFERQALQLTEGLVANA</sequence>
<feature type="domain" description="ABC transmembrane type-1" evidence="10">
    <location>
        <begin position="38"/>
        <end position="325"/>
    </location>
</feature>
<dbReference type="InterPro" id="IPR039421">
    <property type="entry name" value="Type_1_exporter"/>
</dbReference>
<feature type="transmembrane region" description="Helical" evidence="8">
    <location>
        <begin position="36"/>
        <end position="57"/>
    </location>
</feature>
<evidence type="ECO:0000259" key="10">
    <source>
        <dbReference type="PROSITE" id="PS50929"/>
    </source>
</evidence>
<feature type="transmembrane region" description="Helical" evidence="8">
    <location>
        <begin position="263"/>
        <end position="287"/>
    </location>
</feature>
<comment type="similarity">
    <text evidence="2">Belongs to the ABC transporter superfamily.</text>
</comment>
<dbReference type="InterPro" id="IPR011527">
    <property type="entry name" value="ABC1_TM_dom"/>
</dbReference>
<keyword evidence="6 8" id="KW-1133">Transmembrane helix</keyword>
<dbReference type="SUPFAM" id="SSF90123">
    <property type="entry name" value="ABC transporter transmembrane region"/>
    <property type="match status" value="1"/>
</dbReference>
<reference evidence="11 12" key="1">
    <citation type="submission" date="2024-06" db="EMBL/GenBank/DDBJ databases">
        <authorList>
            <person name="Kim D.-U."/>
        </authorList>
    </citation>
    <scope>NUCLEOTIDE SEQUENCE [LARGE SCALE GENOMIC DNA]</scope>
    <source>
        <strain evidence="11 12">KACC15460</strain>
    </source>
</reference>
<evidence type="ECO:0000256" key="4">
    <source>
        <dbReference type="ARBA" id="ARBA00022741"/>
    </source>
</evidence>
<evidence type="ECO:0000313" key="12">
    <source>
        <dbReference type="Proteomes" id="UP001548832"/>
    </source>
</evidence>
<evidence type="ECO:0000256" key="8">
    <source>
        <dbReference type="SAM" id="Phobius"/>
    </source>
</evidence>
<comment type="caution">
    <text evidence="11">The sequence shown here is derived from an EMBL/GenBank/DDBJ whole genome shotgun (WGS) entry which is preliminary data.</text>
</comment>
<evidence type="ECO:0000256" key="1">
    <source>
        <dbReference type="ARBA" id="ARBA00004651"/>
    </source>
</evidence>
<organism evidence="11 12">
    <name type="scientific">Mesorhizobium shangrilense</name>
    <dbReference type="NCBI Taxonomy" id="460060"/>
    <lineage>
        <taxon>Bacteria</taxon>
        <taxon>Pseudomonadati</taxon>
        <taxon>Pseudomonadota</taxon>
        <taxon>Alphaproteobacteria</taxon>
        <taxon>Hyphomicrobiales</taxon>
        <taxon>Phyllobacteriaceae</taxon>
        <taxon>Mesorhizobium</taxon>
    </lineage>
</organism>
<keyword evidence="5 11" id="KW-0067">ATP-binding</keyword>
<dbReference type="PROSITE" id="PS00211">
    <property type="entry name" value="ABC_TRANSPORTER_1"/>
    <property type="match status" value="1"/>
</dbReference>
<dbReference type="InterPro" id="IPR036640">
    <property type="entry name" value="ABC1_TM_sf"/>
</dbReference>
<dbReference type="RefSeq" id="WP_354465140.1">
    <property type="nucleotide sequence ID" value="NZ_JBEWSZ010000016.1"/>
</dbReference>
<dbReference type="SMART" id="SM00382">
    <property type="entry name" value="AAA"/>
    <property type="match status" value="1"/>
</dbReference>
<feature type="transmembrane region" description="Helical" evidence="8">
    <location>
        <begin position="190"/>
        <end position="211"/>
    </location>
</feature>
<evidence type="ECO:0000256" key="7">
    <source>
        <dbReference type="ARBA" id="ARBA00023136"/>
    </source>
</evidence>
<evidence type="ECO:0000256" key="3">
    <source>
        <dbReference type="ARBA" id="ARBA00022692"/>
    </source>
</evidence>
<keyword evidence="4" id="KW-0547">Nucleotide-binding</keyword>
<dbReference type="Gene3D" id="1.20.1560.10">
    <property type="entry name" value="ABC transporter type 1, transmembrane domain"/>
    <property type="match status" value="1"/>
</dbReference>
<evidence type="ECO:0000313" key="11">
    <source>
        <dbReference type="EMBL" id="MET2832933.1"/>
    </source>
</evidence>
<dbReference type="Proteomes" id="UP001548832">
    <property type="component" value="Unassembled WGS sequence"/>
</dbReference>
<keyword evidence="3 8" id="KW-0812">Transmembrane</keyword>
<dbReference type="SUPFAM" id="SSF52540">
    <property type="entry name" value="P-loop containing nucleoside triphosphate hydrolases"/>
    <property type="match status" value="1"/>
</dbReference>
<keyword evidence="7 8" id="KW-0472">Membrane</keyword>
<dbReference type="Pfam" id="PF00005">
    <property type="entry name" value="ABC_tran"/>
    <property type="match status" value="1"/>
</dbReference>